<keyword evidence="1" id="KW-0472">Membrane</keyword>
<evidence type="ECO:0000313" key="2">
    <source>
        <dbReference type="EMBL" id="MBC8585156.1"/>
    </source>
</evidence>
<keyword evidence="1" id="KW-0812">Transmembrane</keyword>
<dbReference type="AlphaFoldDB" id="A0A926EP15"/>
<name>A0A926EP15_9FIRM</name>
<gene>
    <name evidence="2" type="ORF">H8705_06120</name>
</gene>
<dbReference type="Proteomes" id="UP000623678">
    <property type="component" value="Unassembled WGS sequence"/>
</dbReference>
<reference evidence="2" key="1">
    <citation type="submission" date="2020-08" db="EMBL/GenBank/DDBJ databases">
        <title>Genome public.</title>
        <authorList>
            <person name="Liu C."/>
            <person name="Sun Q."/>
        </authorList>
    </citation>
    <scope>NUCLEOTIDE SEQUENCE</scope>
    <source>
        <strain evidence="2">NSJ-64</strain>
    </source>
</reference>
<dbReference type="EMBL" id="JACRTD010000004">
    <property type="protein sequence ID" value="MBC8585156.1"/>
    <property type="molecule type" value="Genomic_DNA"/>
</dbReference>
<feature type="transmembrane region" description="Helical" evidence="1">
    <location>
        <begin position="138"/>
        <end position="157"/>
    </location>
</feature>
<feature type="transmembrane region" description="Helical" evidence="1">
    <location>
        <begin position="75"/>
        <end position="95"/>
    </location>
</feature>
<evidence type="ECO:0000313" key="3">
    <source>
        <dbReference type="Proteomes" id="UP000623678"/>
    </source>
</evidence>
<dbReference type="RefSeq" id="WP_262394946.1">
    <property type="nucleotide sequence ID" value="NZ_JACRTD010000004.1"/>
</dbReference>
<accession>A0A926EP15</accession>
<comment type="caution">
    <text evidence="2">The sequence shown here is derived from an EMBL/GenBank/DDBJ whole genome shotgun (WGS) entry which is preliminary data.</text>
</comment>
<protein>
    <submittedName>
        <fullName evidence="2">Uncharacterized protein</fullName>
    </submittedName>
</protein>
<feature type="transmembrane region" description="Helical" evidence="1">
    <location>
        <begin position="28"/>
        <end position="47"/>
    </location>
</feature>
<evidence type="ECO:0000256" key="1">
    <source>
        <dbReference type="SAM" id="Phobius"/>
    </source>
</evidence>
<keyword evidence="3" id="KW-1185">Reference proteome</keyword>
<keyword evidence="1" id="KW-1133">Transmembrane helix</keyword>
<feature type="transmembrane region" description="Helical" evidence="1">
    <location>
        <begin position="107"/>
        <end position="126"/>
    </location>
</feature>
<proteinExistence type="predicted"/>
<organism evidence="2 3">
    <name type="scientific">Youxingia wuxianensis</name>
    <dbReference type="NCBI Taxonomy" id="2763678"/>
    <lineage>
        <taxon>Bacteria</taxon>
        <taxon>Bacillati</taxon>
        <taxon>Bacillota</taxon>
        <taxon>Clostridia</taxon>
        <taxon>Eubacteriales</taxon>
        <taxon>Oscillospiraceae</taxon>
        <taxon>Youxingia</taxon>
    </lineage>
</organism>
<sequence length="170" mass="18078">MVVLVVVVVLIALNGYLRKMKSPSGSKIYVTVASLTAIASIIGTFLIKPMLRNSLEAASLSTQEVAAYIQQFDRFAGSARMVTGVAIAVFCVMMIRKSTVQVLEKSVMPCTVLTAALVTVSLLNGLSTLTAQDGGFGAYVTAFGACCAGAMMVPFVVKRLIYERKIGRID</sequence>